<proteinExistence type="predicted"/>
<reference evidence="1 2" key="1">
    <citation type="submission" date="2015-01" db="EMBL/GenBank/DDBJ databases">
        <title>Genome of allotetraploid Gossypium barbadense reveals genomic plasticity and fiber elongation in cotton evolution.</title>
        <authorList>
            <person name="Chen X."/>
            <person name="Liu X."/>
            <person name="Zhao B."/>
            <person name="Zheng H."/>
            <person name="Hu Y."/>
            <person name="Lu G."/>
            <person name="Yang C."/>
            <person name="Chen J."/>
            <person name="Shan C."/>
            <person name="Zhang L."/>
            <person name="Zhou Y."/>
            <person name="Wang L."/>
            <person name="Guo W."/>
            <person name="Bai Y."/>
            <person name="Ruan J."/>
            <person name="Shangguan X."/>
            <person name="Mao Y."/>
            <person name="Jiang J."/>
            <person name="Zhu Y."/>
            <person name="Lei J."/>
            <person name="Kang H."/>
            <person name="Chen S."/>
            <person name="He X."/>
            <person name="Wang R."/>
            <person name="Wang Y."/>
            <person name="Chen J."/>
            <person name="Wang L."/>
            <person name="Yu S."/>
            <person name="Wang B."/>
            <person name="Wei J."/>
            <person name="Song S."/>
            <person name="Lu X."/>
            <person name="Gao Z."/>
            <person name="Gu W."/>
            <person name="Deng X."/>
            <person name="Ma D."/>
            <person name="Wang S."/>
            <person name="Liang W."/>
            <person name="Fang L."/>
            <person name="Cai C."/>
            <person name="Zhu X."/>
            <person name="Zhou B."/>
            <person name="Zhang Y."/>
            <person name="Chen Z."/>
            <person name="Xu S."/>
            <person name="Zhu R."/>
            <person name="Wang S."/>
            <person name="Zhang T."/>
            <person name="Zhao G."/>
        </authorList>
    </citation>
    <scope>NUCLEOTIDE SEQUENCE [LARGE SCALE GENOMIC DNA]</scope>
    <source>
        <strain evidence="2">cv. Xinhai21</strain>
        <tissue evidence="1">Leaf</tissue>
    </source>
</reference>
<protein>
    <submittedName>
        <fullName evidence="1">Uncharacterized protein</fullName>
    </submittedName>
</protein>
<dbReference type="OrthoDB" id="10344719at2759"/>
<name>A0A2P5YH54_GOSBA</name>
<dbReference type="EMBL" id="KZ663206">
    <property type="protein sequence ID" value="PPS14932.1"/>
    <property type="molecule type" value="Genomic_DNA"/>
</dbReference>
<organism evidence="1 2">
    <name type="scientific">Gossypium barbadense</name>
    <name type="common">Sea Island cotton</name>
    <name type="synonym">Hibiscus barbadensis</name>
    <dbReference type="NCBI Taxonomy" id="3634"/>
    <lineage>
        <taxon>Eukaryota</taxon>
        <taxon>Viridiplantae</taxon>
        <taxon>Streptophyta</taxon>
        <taxon>Embryophyta</taxon>
        <taxon>Tracheophyta</taxon>
        <taxon>Spermatophyta</taxon>
        <taxon>Magnoliopsida</taxon>
        <taxon>eudicotyledons</taxon>
        <taxon>Gunneridae</taxon>
        <taxon>Pentapetalae</taxon>
        <taxon>rosids</taxon>
        <taxon>malvids</taxon>
        <taxon>Malvales</taxon>
        <taxon>Malvaceae</taxon>
        <taxon>Malvoideae</taxon>
        <taxon>Gossypium</taxon>
    </lineage>
</organism>
<dbReference type="AlphaFoldDB" id="A0A2P5YH54"/>
<gene>
    <name evidence="1" type="ORF">GOBAR_AA05643</name>
</gene>
<dbReference type="Proteomes" id="UP000239757">
    <property type="component" value="Unassembled WGS sequence"/>
</dbReference>
<sequence length="73" mass="8289">MQVPLIDPSMYWFAISNIGSMLTCLSQEMLVPLEKKHLPFSPFDGRFHLHDLIESGMVVQVSKDYIPLAVRIG</sequence>
<evidence type="ECO:0000313" key="2">
    <source>
        <dbReference type="Proteomes" id="UP000239757"/>
    </source>
</evidence>
<accession>A0A2P5YH54</accession>
<evidence type="ECO:0000313" key="1">
    <source>
        <dbReference type="EMBL" id="PPS14932.1"/>
    </source>
</evidence>